<evidence type="ECO:0000259" key="1">
    <source>
        <dbReference type="Pfam" id="PF08718"/>
    </source>
</evidence>
<dbReference type="PANTHER" id="PTHR10219">
    <property type="entry name" value="GLYCOLIPID TRANSFER PROTEIN-RELATED"/>
    <property type="match status" value="1"/>
</dbReference>
<dbReference type="SUPFAM" id="SSF110004">
    <property type="entry name" value="Glycolipid transfer protein, GLTP"/>
    <property type="match status" value="1"/>
</dbReference>
<dbReference type="AlphaFoldDB" id="A0AAD2AHC7"/>
<gene>
    <name evidence="2" type="ORF">FPE_LOCUS32800</name>
</gene>
<dbReference type="GO" id="GO:1902388">
    <property type="term" value="F:ceramide 1-phosphate transfer activity"/>
    <property type="evidence" value="ECO:0007669"/>
    <property type="project" value="TreeGrafter"/>
</dbReference>
<sequence length="251" mass="28234">MPQFDSSQCNYITLSNSCLFSSHMVELLFKDSCPTTRVSRNEEDSFEDAGAELTPLSTVADAFEELSALVKSKDCNFDLRLKPFCDACSLVSVLFTSLGIAFKFAELEYVSKLFSFKFSMYKILQSSLSLFEPKSNFPFQDCCLREAASIAYAETCAPYHTWAVRTAAGMYALPTREQLLLGLNESDDSAEKEMQRYINASLPIIQYIDKLYTSRNIGLDWSLHMFFMLSLSRSVNVDGHGCFCLVVSKPP</sequence>
<feature type="domain" description="Glycolipid transfer protein" evidence="1">
    <location>
        <begin position="144"/>
        <end position="184"/>
    </location>
</feature>
<name>A0AAD2AHC7_9LAMI</name>
<accession>A0AAD2AHC7</accession>
<dbReference type="PANTHER" id="PTHR10219:SF28">
    <property type="entry name" value="ACD11 HOMOLOG PROTEIN"/>
    <property type="match status" value="1"/>
</dbReference>
<dbReference type="Pfam" id="PF08718">
    <property type="entry name" value="GLTP"/>
    <property type="match status" value="1"/>
</dbReference>
<organism evidence="2 3">
    <name type="scientific">Fraxinus pennsylvanica</name>
    <dbReference type="NCBI Taxonomy" id="56036"/>
    <lineage>
        <taxon>Eukaryota</taxon>
        <taxon>Viridiplantae</taxon>
        <taxon>Streptophyta</taxon>
        <taxon>Embryophyta</taxon>
        <taxon>Tracheophyta</taxon>
        <taxon>Spermatophyta</taxon>
        <taxon>Magnoliopsida</taxon>
        <taxon>eudicotyledons</taxon>
        <taxon>Gunneridae</taxon>
        <taxon>Pentapetalae</taxon>
        <taxon>asterids</taxon>
        <taxon>lamiids</taxon>
        <taxon>Lamiales</taxon>
        <taxon>Oleaceae</taxon>
        <taxon>Oleeae</taxon>
        <taxon>Fraxinus</taxon>
    </lineage>
</organism>
<dbReference type="GO" id="GO:0016020">
    <property type="term" value="C:membrane"/>
    <property type="evidence" value="ECO:0007669"/>
    <property type="project" value="TreeGrafter"/>
</dbReference>
<dbReference type="GO" id="GO:1902387">
    <property type="term" value="F:ceramide 1-phosphate binding"/>
    <property type="evidence" value="ECO:0007669"/>
    <property type="project" value="TreeGrafter"/>
</dbReference>
<proteinExistence type="predicted"/>
<evidence type="ECO:0000313" key="3">
    <source>
        <dbReference type="Proteomes" id="UP000834106"/>
    </source>
</evidence>
<keyword evidence="3" id="KW-1185">Reference proteome</keyword>
<dbReference type="InterPro" id="IPR036497">
    <property type="entry name" value="GLTP_sf"/>
</dbReference>
<reference evidence="2" key="1">
    <citation type="submission" date="2023-05" db="EMBL/GenBank/DDBJ databases">
        <authorList>
            <person name="Huff M."/>
        </authorList>
    </citation>
    <scope>NUCLEOTIDE SEQUENCE</scope>
</reference>
<protein>
    <recommendedName>
        <fullName evidence="1">Glycolipid transfer protein domain-containing protein</fullName>
    </recommendedName>
</protein>
<dbReference type="Gene3D" id="1.10.3520.10">
    <property type="entry name" value="Glycolipid transfer protein"/>
    <property type="match status" value="2"/>
</dbReference>
<evidence type="ECO:0000313" key="2">
    <source>
        <dbReference type="EMBL" id="CAI9785370.1"/>
    </source>
</evidence>
<dbReference type="EMBL" id="OU503056">
    <property type="protein sequence ID" value="CAI9785370.1"/>
    <property type="molecule type" value="Genomic_DNA"/>
</dbReference>
<dbReference type="GO" id="GO:0005829">
    <property type="term" value="C:cytosol"/>
    <property type="evidence" value="ECO:0007669"/>
    <property type="project" value="TreeGrafter"/>
</dbReference>
<dbReference type="Proteomes" id="UP000834106">
    <property type="component" value="Chromosome 21"/>
</dbReference>
<dbReference type="InterPro" id="IPR014830">
    <property type="entry name" value="Glycolipid_transfer_prot_dom"/>
</dbReference>